<evidence type="ECO:0000313" key="2">
    <source>
        <dbReference type="Proteomes" id="UP001201163"/>
    </source>
</evidence>
<proteinExistence type="predicted"/>
<name>A0AAD4LCL9_9AGAM</name>
<reference evidence="1" key="1">
    <citation type="submission" date="2022-01" db="EMBL/GenBank/DDBJ databases">
        <title>Comparative genomics reveals a dynamic genome evolution in the ectomycorrhizal milk-cap (Lactarius) mushrooms.</title>
        <authorList>
            <consortium name="DOE Joint Genome Institute"/>
            <person name="Lebreton A."/>
            <person name="Tang N."/>
            <person name="Kuo A."/>
            <person name="LaButti K."/>
            <person name="Drula E."/>
            <person name="Barry K."/>
            <person name="Clum A."/>
            <person name="Lipzen A."/>
            <person name="Mousain D."/>
            <person name="Ng V."/>
            <person name="Wang R."/>
            <person name="Wang X."/>
            <person name="Dai Y."/>
            <person name="Henrissat B."/>
            <person name="Grigoriev I.V."/>
            <person name="Guerin-Laguette A."/>
            <person name="Yu F."/>
            <person name="Martin F.M."/>
        </authorList>
    </citation>
    <scope>NUCLEOTIDE SEQUENCE</scope>
    <source>
        <strain evidence="1">QP</strain>
    </source>
</reference>
<dbReference type="Proteomes" id="UP001201163">
    <property type="component" value="Unassembled WGS sequence"/>
</dbReference>
<organism evidence="1 2">
    <name type="scientific">Lactarius akahatsu</name>
    <dbReference type="NCBI Taxonomy" id="416441"/>
    <lineage>
        <taxon>Eukaryota</taxon>
        <taxon>Fungi</taxon>
        <taxon>Dikarya</taxon>
        <taxon>Basidiomycota</taxon>
        <taxon>Agaricomycotina</taxon>
        <taxon>Agaricomycetes</taxon>
        <taxon>Russulales</taxon>
        <taxon>Russulaceae</taxon>
        <taxon>Lactarius</taxon>
    </lineage>
</organism>
<comment type="caution">
    <text evidence="1">The sequence shown here is derived from an EMBL/GenBank/DDBJ whole genome shotgun (WGS) entry which is preliminary data.</text>
</comment>
<evidence type="ECO:0000313" key="1">
    <source>
        <dbReference type="EMBL" id="KAH8986362.1"/>
    </source>
</evidence>
<dbReference type="EMBL" id="JAKELL010000055">
    <property type="protein sequence ID" value="KAH8986362.1"/>
    <property type="molecule type" value="Genomic_DNA"/>
</dbReference>
<gene>
    <name evidence="1" type="ORF">EDB92DRAFT_1818373</name>
</gene>
<protein>
    <submittedName>
        <fullName evidence="1">Uncharacterized protein</fullName>
    </submittedName>
</protein>
<dbReference type="AlphaFoldDB" id="A0AAD4LCL9"/>
<keyword evidence="2" id="KW-1185">Reference proteome</keyword>
<sequence>MPMDSRRCIRLLSGNYHKGLSPPPASEPPERKMNERVTQMGKNTGARCRACRRKSIKGEATKLPTVIGVAEADTIQRQAVASMHSQDNGGVGVVAAPQKREEGYTEKPRPVPVGARGMVHRYVNVECTLHTHSALVVKNGRSSNGEVRCHRGAVHRGWCGRELLFECERHGVVMRVMPRVLPSLADSQQNLNLTCQKGCTASRHALRARIRAWLCICAARTSSQTDTCMSQLLNALSTFRILLYIMPYELERECDRRRPTKTTLQQRSNNCCPPRRMPALQATPNLSQPASCCTCNGITTRAARSLCEAGYMWNAPIYPVPSLSPLSCFYAFRGLDRHKASVDVKRVGLHSLLGPKLASTVTHEGILHDPRTIELRLGILMATIVPLGTDLPKMLPHTMGVHTPRASHVGKGWAAWASGLPNGTHAPIGSVGMFSNNNRLENQQM</sequence>
<accession>A0AAD4LCL9</accession>